<protein>
    <recommendedName>
        <fullName evidence="4">Cytochrome P450</fullName>
    </recommendedName>
</protein>
<organism evidence="2 3">
    <name type="scientific">Linum tenue</name>
    <dbReference type="NCBI Taxonomy" id="586396"/>
    <lineage>
        <taxon>Eukaryota</taxon>
        <taxon>Viridiplantae</taxon>
        <taxon>Streptophyta</taxon>
        <taxon>Embryophyta</taxon>
        <taxon>Tracheophyta</taxon>
        <taxon>Spermatophyta</taxon>
        <taxon>Magnoliopsida</taxon>
        <taxon>eudicotyledons</taxon>
        <taxon>Gunneridae</taxon>
        <taxon>Pentapetalae</taxon>
        <taxon>rosids</taxon>
        <taxon>fabids</taxon>
        <taxon>Malpighiales</taxon>
        <taxon>Linaceae</taxon>
        <taxon>Linum</taxon>
    </lineage>
</organism>
<evidence type="ECO:0008006" key="4">
    <source>
        <dbReference type="Google" id="ProtNLM"/>
    </source>
</evidence>
<dbReference type="InterPro" id="IPR036396">
    <property type="entry name" value="Cyt_P450_sf"/>
</dbReference>
<dbReference type="Gene3D" id="1.10.630.10">
    <property type="entry name" value="Cytochrome P450"/>
    <property type="match status" value="1"/>
</dbReference>
<evidence type="ECO:0000313" key="2">
    <source>
        <dbReference type="EMBL" id="CAI0379870.1"/>
    </source>
</evidence>
<feature type="non-terminal residue" evidence="2">
    <location>
        <position position="1"/>
    </location>
</feature>
<dbReference type="SUPFAM" id="SSF48264">
    <property type="entry name" value="Cytochrome P450"/>
    <property type="match status" value="1"/>
</dbReference>
<sequence>TGSTWAAGRRVPPVLRRNDLHRQLTSLAETHGPIYTIQGLNRSLVVVSSPDLAKEVLRVNESIFSTRPIPIVGRILTYGGIDLANLSYGPDWVGLRKVIFREVLSSGPLDVTRWAGERLRRGAGDSRRRGDGDVRCGDEGGGRFDPGHVVGRRREGGGAPPNFAVEYREATREMTELLERANVRRSKQSSKFFSVYNSNPSSVSFSPYGYFPNLSTHR</sequence>
<dbReference type="Proteomes" id="UP001154282">
    <property type="component" value="Unassembled WGS sequence"/>
</dbReference>
<keyword evidence="3" id="KW-1185">Reference proteome</keyword>
<reference evidence="2" key="1">
    <citation type="submission" date="2022-08" db="EMBL/GenBank/DDBJ databases">
        <authorList>
            <person name="Gutierrez-Valencia J."/>
        </authorList>
    </citation>
    <scope>NUCLEOTIDE SEQUENCE</scope>
</reference>
<dbReference type="PANTHER" id="PTHR47951:SF7">
    <property type="entry name" value="FLAVONOID 3',5'-HYDROXYLASE-LIKE ISOFORM X1"/>
    <property type="match status" value="1"/>
</dbReference>
<dbReference type="PANTHER" id="PTHR47951">
    <property type="entry name" value="OS08G0547900 PROTEIN"/>
    <property type="match status" value="1"/>
</dbReference>
<dbReference type="InterPro" id="IPR001128">
    <property type="entry name" value="Cyt_P450"/>
</dbReference>
<evidence type="ECO:0000256" key="1">
    <source>
        <dbReference type="SAM" id="MobiDB-lite"/>
    </source>
</evidence>
<feature type="compositionally biased region" description="Basic and acidic residues" evidence="1">
    <location>
        <begin position="120"/>
        <end position="156"/>
    </location>
</feature>
<dbReference type="AlphaFoldDB" id="A0AAV0H3K5"/>
<gene>
    <name evidence="2" type="ORF">LITE_LOCUS2439</name>
</gene>
<accession>A0AAV0H3K5</accession>
<dbReference type="GO" id="GO:0004497">
    <property type="term" value="F:monooxygenase activity"/>
    <property type="evidence" value="ECO:0007669"/>
    <property type="project" value="InterPro"/>
</dbReference>
<dbReference type="EMBL" id="CAMGYJ010000002">
    <property type="protein sequence ID" value="CAI0379870.1"/>
    <property type="molecule type" value="Genomic_DNA"/>
</dbReference>
<dbReference type="GO" id="GO:0005506">
    <property type="term" value="F:iron ion binding"/>
    <property type="evidence" value="ECO:0007669"/>
    <property type="project" value="InterPro"/>
</dbReference>
<evidence type="ECO:0000313" key="3">
    <source>
        <dbReference type="Proteomes" id="UP001154282"/>
    </source>
</evidence>
<dbReference type="GO" id="GO:0020037">
    <property type="term" value="F:heme binding"/>
    <property type="evidence" value="ECO:0007669"/>
    <property type="project" value="InterPro"/>
</dbReference>
<comment type="caution">
    <text evidence="2">The sequence shown here is derived from an EMBL/GenBank/DDBJ whole genome shotgun (WGS) entry which is preliminary data.</text>
</comment>
<name>A0AAV0H3K5_9ROSI</name>
<proteinExistence type="predicted"/>
<dbReference type="GO" id="GO:0016705">
    <property type="term" value="F:oxidoreductase activity, acting on paired donors, with incorporation or reduction of molecular oxygen"/>
    <property type="evidence" value="ECO:0007669"/>
    <property type="project" value="InterPro"/>
</dbReference>
<dbReference type="Pfam" id="PF00067">
    <property type="entry name" value="p450"/>
    <property type="match status" value="1"/>
</dbReference>
<feature type="region of interest" description="Disordered" evidence="1">
    <location>
        <begin position="120"/>
        <end position="162"/>
    </location>
</feature>